<evidence type="ECO:0000256" key="5">
    <source>
        <dbReference type="SAM" id="Phobius"/>
    </source>
</evidence>
<evidence type="ECO:0000256" key="2">
    <source>
        <dbReference type="ARBA" id="ARBA00022692"/>
    </source>
</evidence>
<evidence type="ECO:0008006" key="8">
    <source>
        <dbReference type="Google" id="ProtNLM"/>
    </source>
</evidence>
<keyword evidence="4 5" id="KW-0472">Membrane</keyword>
<dbReference type="HOGENOM" id="CLU_070290_0_0_0"/>
<sequence>MAFLETLEKRFRKYGIPNVTLYLIAGQGIMFMMGQANPQMLERIYLKPALVLQGEVWRLITFLFMPPTFHPIFLFFALYLFYLMGTALENYWGTIRYNLFLLIGYVATVAVSFLQPYSIASPAFLAGSIFLAFATLNPNFELMIFFILPVKIKWLALLTWIGYFWTMIVGDWLTRLLILASVANYLIFFSRDIWLRMRSGRWRMERQAKEFSRKNDAVHRCVICGATDKDHPELTFRYCTKCAGTPCYCQEHLKNHDHLSA</sequence>
<dbReference type="GO" id="GO:0016020">
    <property type="term" value="C:membrane"/>
    <property type="evidence" value="ECO:0007669"/>
    <property type="project" value="UniProtKB-SubCell"/>
</dbReference>
<feature type="transmembrane region" description="Helical" evidence="5">
    <location>
        <begin position="119"/>
        <end position="136"/>
    </location>
</feature>
<dbReference type="AlphaFoldDB" id="A0A0S6VYD4"/>
<feature type="transmembrane region" description="Helical" evidence="5">
    <location>
        <begin position="172"/>
        <end position="194"/>
    </location>
</feature>
<evidence type="ECO:0000256" key="1">
    <source>
        <dbReference type="ARBA" id="ARBA00004141"/>
    </source>
</evidence>
<comment type="subcellular location">
    <subcellularLocation>
        <location evidence="1">Membrane</location>
        <topology evidence="1">Multi-pass membrane protein</topology>
    </subcellularLocation>
</comment>
<dbReference type="Gene3D" id="1.20.1540.10">
    <property type="entry name" value="Rhomboid-like"/>
    <property type="match status" value="1"/>
</dbReference>
<organism evidence="6">
    <name type="scientific">Candidatus Moduliflexus flocculans</name>
    <dbReference type="NCBI Taxonomy" id="1499966"/>
    <lineage>
        <taxon>Bacteria</taxon>
        <taxon>Candidatus Moduliflexota</taxon>
        <taxon>Candidatus Moduliflexia</taxon>
        <taxon>Candidatus Moduliflexales</taxon>
        <taxon>Candidatus Moduliflexaceae</taxon>
    </lineage>
</organism>
<reference evidence="6" key="1">
    <citation type="journal article" date="2015" name="PeerJ">
        <title>First genomic representation of candidate bacterial phylum KSB3 points to enhanced environmental sensing as a trigger of wastewater bulking.</title>
        <authorList>
            <person name="Sekiguchi Y."/>
            <person name="Ohashi A."/>
            <person name="Parks D.H."/>
            <person name="Yamauchi T."/>
            <person name="Tyson G.W."/>
            <person name="Hugenholtz P."/>
        </authorList>
    </citation>
    <scope>NUCLEOTIDE SEQUENCE [LARGE SCALE GENOMIC DNA]</scope>
</reference>
<feature type="transmembrane region" description="Helical" evidence="5">
    <location>
        <begin position="95"/>
        <end position="113"/>
    </location>
</feature>
<evidence type="ECO:0000256" key="3">
    <source>
        <dbReference type="ARBA" id="ARBA00022989"/>
    </source>
</evidence>
<accession>A0A0S6VYD4</accession>
<evidence type="ECO:0000313" key="6">
    <source>
        <dbReference type="EMBL" id="GAK51119.1"/>
    </source>
</evidence>
<dbReference type="STRING" id="1499966.U14_02361"/>
<gene>
    <name evidence="6" type="ORF">U14_02361</name>
</gene>
<keyword evidence="2 5" id="KW-0812">Transmembrane</keyword>
<keyword evidence="7" id="KW-1185">Reference proteome</keyword>
<dbReference type="SUPFAM" id="SSF144091">
    <property type="entry name" value="Rhomboid-like"/>
    <property type="match status" value="1"/>
</dbReference>
<evidence type="ECO:0000313" key="7">
    <source>
        <dbReference type="Proteomes" id="UP000030700"/>
    </source>
</evidence>
<feature type="transmembrane region" description="Helical" evidence="5">
    <location>
        <begin position="19"/>
        <end position="36"/>
    </location>
</feature>
<protein>
    <recommendedName>
        <fullName evidence="8">Peptidase S54 rhomboid domain-containing protein</fullName>
    </recommendedName>
</protein>
<feature type="transmembrane region" description="Helical" evidence="5">
    <location>
        <begin position="56"/>
        <end position="83"/>
    </location>
</feature>
<keyword evidence="3 5" id="KW-1133">Transmembrane helix</keyword>
<dbReference type="Proteomes" id="UP000030700">
    <property type="component" value="Unassembled WGS sequence"/>
</dbReference>
<dbReference type="InterPro" id="IPR035952">
    <property type="entry name" value="Rhomboid-like_sf"/>
</dbReference>
<evidence type="ECO:0000256" key="4">
    <source>
        <dbReference type="ARBA" id="ARBA00023136"/>
    </source>
</evidence>
<feature type="transmembrane region" description="Helical" evidence="5">
    <location>
        <begin position="143"/>
        <end position="166"/>
    </location>
</feature>
<proteinExistence type="predicted"/>
<dbReference type="EMBL" id="DF820456">
    <property type="protein sequence ID" value="GAK51119.1"/>
    <property type="molecule type" value="Genomic_DNA"/>
</dbReference>
<name>A0A0S6VYD4_9BACT</name>